<sequence length="81" mass="8206">MTTNVATNSVTMTVTDSRDIFPDTGPFETGACDSGTTGGAASAEVTEPEAPDAGLPLASDVTSVDMRIPQGLDLVSGDLCR</sequence>
<dbReference type="Proteomes" id="UP000317715">
    <property type="component" value="Unassembled WGS sequence"/>
</dbReference>
<gene>
    <name evidence="2" type="ORF">AAU01_39530</name>
</gene>
<organism evidence="2 3">
    <name type="scientific">Paenarthrobacter aurescens</name>
    <name type="common">Arthrobacter aurescens</name>
    <dbReference type="NCBI Taxonomy" id="43663"/>
    <lineage>
        <taxon>Bacteria</taxon>
        <taxon>Bacillati</taxon>
        <taxon>Actinomycetota</taxon>
        <taxon>Actinomycetes</taxon>
        <taxon>Micrococcales</taxon>
        <taxon>Micrococcaceae</taxon>
        <taxon>Paenarthrobacter</taxon>
    </lineage>
</organism>
<proteinExistence type="predicted"/>
<name>A0A4Y3NQD7_PAEAU</name>
<dbReference type="EMBL" id="BJMD01000041">
    <property type="protein sequence ID" value="GEB21198.1"/>
    <property type="molecule type" value="Genomic_DNA"/>
</dbReference>
<protein>
    <submittedName>
        <fullName evidence="2">Uncharacterized protein</fullName>
    </submittedName>
</protein>
<evidence type="ECO:0000313" key="2">
    <source>
        <dbReference type="EMBL" id="GEB21198.1"/>
    </source>
</evidence>
<comment type="caution">
    <text evidence="2">The sequence shown here is derived from an EMBL/GenBank/DDBJ whole genome shotgun (WGS) entry which is preliminary data.</text>
</comment>
<evidence type="ECO:0000313" key="3">
    <source>
        <dbReference type="Proteomes" id="UP000317715"/>
    </source>
</evidence>
<accession>A0A4Y3NQD7</accession>
<reference evidence="2 3" key="1">
    <citation type="submission" date="2019-06" db="EMBL/GenBank/DDBJ databases">
        <title>Whole genome shotgun sequence of Paenarthrobacter aurescens NBRC 12136.</title>
        <authorList>
            <person name="Hosoyama A."/>
            <person name="Uohara A."/>
            <person name="Ohji S."/>
            <person name="Ichikawa N."/>
        </authorList>
    </citation>
    <scope>NUCLEOTIDE SEQUENCE [LARGE SCALE GENOMIC DNA]</scope>
    <source>
        <strain evidence="2 3">NBRC 12136</strain>
    </source>
</reference>
<evidence type="ECO:0000256" key="1">
    <source>
        <dbReference type="SAM" id="MobiDB-lite"/>
    </source>
</evidence>
<keyword evidence="3" id="KW-1185">Reference proteome</keyword>
<dbReference type="AlphaFoldDB" id="A0A4Y3NQD7"/>
<feature type="region of interest" description="Disordered" evidence="1">
    <location>
        <begin position="16"/>
        <end position="53"/>
    </location>
</feature>